<dbReference type="Pfam" id="PF00588">
    <property type="entry name" value="SpoU_methylase"/>
    <property type="match status" value="1"/>
</dbReference>
<dbReference type="AlphaFoldDB" id="A0A1X6NP17"/>
<evidence type="ECO:0000256" key="2">
    <source>
        <dbReference type="ARBA" id="ARBA00022603"/>
    </source>
</evidence>
<dbReference type="PIRSF" id="PIRSF029256">
    <property type="entry name" value="SpoU_TrmH_prd"/>
    <property type="match status" value="1"/>
</dbReference>
<evidence type="ECO:0000256" key="1">
    <source>
        <dbReference type="ARBA" id="ARBA00022490"/>
    </source>
</evidence>
<feature type="domain" description="tRNA/rRNA methyltransferase SpoU type" evidence="6">
    <location>
        <begin position="2"/>
        <end position="148"/>
    </location>
</feature>
<keyword evidence="2" id="KW-0489">Methyltransferase</keyword>
<protein>
    <recommendedName>
        <fullName evidence="6">tRNA/rRNA methyltransferase SpoU type domain-containing protein</fullName>
    </recommendedName>
</protein>
<name>A0A1X6NP17_PORUM</name>
<dbReference type="GO" id="GO:0008173">
    <property type="term" value="F:RNA methyltransferase activity"/>
    <property type="evidence" value="ECO:0007669"/>
    <property type="project" value="InterPro"/>
</dbReference>
<dbReference type="InterPro" id="IPR029028">
    <property type="entry name" value="Alpha/beta_knot_MTases"/>
</dbReference>
<dbReference type="SUPFAM" id="SSF75217">
    <property type="entry name" value="alpha/beta knot"/>
    <property type="match status" value="1"/>
</dbReference>
<accession>A0A1X6NP17</accession>
<evidence type="ECO:0000313" key="8">
    <source>
        <dbReference type="Proteomes" id="UP000218209"/>
    </source>
</evidence>
<dbReference type="GO" id="GO:0003723">
    <property type="term" value="F:RNA binding"/>
    <property type="evidence" value="ECO:0007669"/>
    <property type="project" value="InterPro"/>
</dbReference>
<keyword evidence="8" id="KW-1185">Reference proteome</keyword>
<dbReference type="PANTHER" id="PTHR42971">
    <property type="entry name" value="TRNA (CYTIDINE(34)-2'-O)-METHYLTRANSFERASE"/>
    <property type="match status" value="1"/>
</dbReference>
<evidence type="ECO:0000256" key="5">
    <source>
        <dbReference type="ARBA" id="ARBA00022694"/>
    </source>
</evidence>
<organism evidence="7 8">
    <name type="scientific">Porphyra umbilicalis</name>
    <name type="common">Purple laver</name>
    <name type="synonym">Red alga</name>
    <dbReference type="NCBI Taxonomy" id="2786"/>
    <lineage>
        <taxon>Eukaryota</taxon>
        <taxon>Rhodophyta</taxon>
        <taxon>Bangiophyceae</taxon>
        <taxon>Bangiales</taxon>
        <taxon>Bangiaceae</taxon>
        <taxon>Porphyra</taxon>
    </lineage>
</organism>
<keyword evidence="3" id="KW-0808">Transferase</keyword>
<dbReference type="Proteomes" id="UP000218209">
    <property type="component" value="Unassembled WGS sequence"/>
</dbReference>
<evidence type="ECO:0000256" key="3">
    <source>
        <dbReference type="ARBA" id="ARBA00022679"/>
    </source>
</evidence>
<keyword evidence="1" id="KW-0963">Cytoplasm</keyword>
<dbReference type="PANTHER" id="PTHR42971:SF1">
    <property type="entry name" value="TRNA (CYTIDINE(34)-2'-O)-METHYLTRANSFERASE"/>
    <property type="match status" value="1"/>
</dbReference>
<keyword evidence="4" id="KW-0949">S-adenosyl-L-methionine</keyword>
<dbReference type="InterPro" id="IPR029026">
    <property type="entry name" value="tRNA_m1G_MTases_N"/>
</dbReference>
<gene>
    <name evidence="7" type="ORF">BU14_0789s0004</name>
</gene>
<dbReference type="InterPro" id="IPR001537">
    <property type="entry name" value="SpoU_MeTrfase"/>
</dbReference>
<proteinExistence type="inferred from homology"/>
<sequence length="165" mass="18366">MLHVVFVSPQIPWNTGNIGRTCLGLGVRLHLIPPISFSLSAAAVRRAGLDYWWGVDVTIHESWATFRDEVLPGLGDAYFYTKHAPVTQVDVEYDDARGVVLLFGSEVDGFDSIAGEWEGVPDATPVAFPMVEGDRFRAFNLSTSASMAVWDAYRQITLRRRLRHG</sequence>
<dbReference type="Gene3D" id="3.40.1280.10">
    <property type="match status" value="1"/>
</dbReference>
<dbReference type="HAMAP" id="MF_01885">
    <property type="entry name" value="tRNA_methyltr_TrmL"/>
    <property type="match status" value="1"/>
</dbReference>
<dbReference type="InterPro" id="IPR016914">
    <property type="entry name" value="TrmL"/>
</dbReference>
<reference evidence="7 8" key="1">
    <citation type="submission" date="2017-03" db="EMBL/GenBank/DDBJ databases">
        <title>WGS assembly of Porphyra umbilicalis.</title>
        <authorList>
            <person name="Brawley S.H."/>
            <person name="Blouin N.A."/>
            <person name="Ficko-Blean E."/>
            <person name="Wheeler G.L."/>
            <person name="Lohr M."/>
            <person name="Goodson H.V."/>
            <person name="Jenkins J.W."/>
            <person name="Blaby-Haas C.E."/>
            <person name="Helliwell K.E."/>
            <person name="Chan C."/>
            <person name="Marriage T."/>
            <person name="Bhattacharya D."/>
            <person name="Klein A.S."/>
            <person name="Badis Y."/>
            <person name="Brodie J."/>
            <person name="Cao Y."/>
            <person name="Collen J."/>
            <person name="Dittami S.M."/>
            <person name="Gachon C.M."/>
            <person name="Green B.R."/>
            <person name="Karpowicz S."/>
            <person name="Kim J.W."/>
            <person name="Kudahl U."/>
            <person name="Lin S."/>
            <person name="Michel G."/>
            <person name="Mittag M."/>
            <person name="Olson B.J."/>
            <person name="Pangilinan J."/>
            <person name="Peng Y."/>
            <person name="Qiu H."/>
            <person name="Shu S."/>
            <person name="Singer J.T."/>
            <person name="Smith A.G."/>
            <person name="Sprecher B.N."/>
            <person name="Wagner V."/>
            <person name="Wang W."/>
            <person name="Wang Z.-Y."/>
            <person name="Yan J."/>
            <person name="Yarish C."/>
            <person name="Zoeuner-Riek S."/>
            <person name="Zhuang Y."/>
            <person name="Zou Y."/>
            <person name="Lindquist E.A."/>
            <person name="Grimwood J."/>
            <person name="Barry K."/>
            <person name="Rokhsar D.S."/>
            <person name="Schmutz J."/>
            <person name="Stiller J.W."/>
            <person name="Grossman A.R."/>
            <person name="Prochnik S.E."/>
        </authorList>
    </citation>
    <scope>NUCLEOTIDE SEQUENCE [LARGE SCALE GENOMIC DNA]</scope>
    <source>
        <strain evidence="7">4086291</strain>
    </source>
</reference>
<dbReference type="EMBL" id="KV919275">
    <property type="protein sequence ID" value="OSX70322.1"/>
    <property type="molecule type" value="Genomic_DNA"/>
</dbReference>
<keyword evidence="5" id="KW-0819">tRNA processing</keyword>
<dbReference type="GO" id="GO:0002130">
    <property type="term" value="P:wobble position ribose methylation"/>
    <property type="evidence" value="ECO:0007669"/>
    <property type="project" value="TreeGrafter"/>
</dbReference>
<dbReference type="OrthoDB" id="5580682at2759"/>
<evidence type="ECO:0000256" key="4">
    <source>
        <dbReference type="ARBA" id="ARBA00022691"/>
    </source>
</evidence>
<evidence type="ECO:0000259" key="6">
    <source>
        <dbReference type="Pfam" id="PF00588"/>
    </source>
</evidence>
<evidence type="ECO:0000313" key="7">
    <source>
        <dbReference type="EMBL" id="OSX70322.1"/>
    </source>
</evidence>